<accession>A0A7W7ZB93</accession>
<evidence type="ECO:0000313" key="2">
    <source>
        <dbReference type="Proteomes" id="UP000540989"/>
    </source>
</evidence>
<dbReference type="AlphaFoldDB" id="A0A7W7ZB93"/>
<dbReference type="RefSeq" id="WP_184214773.1">
    <property type="nucleotide sequence ID" value="NZ_JACHIP010000002.1"/>
</dbReference>
<protein>
    <submittedName>
        <fullName evidence="1">Uncharacterized protein</fullName>
    </submittedName>
</protein>
<comment type="caution">
    <text evidence="1">The sequence shown here is derived from an EMBL/GenBank/DDBJ whole genome shotgun (WGS) entry which is preliminary data.</text>
</comment>
<keyword evidence="2" id="KW-1185">Reference proteome</keyword>
<dbReference type="Proteomes" id="UP000540989">
    <property type="component" value="Unassembled WGS sequence"/>
</dbReference>
<reference evidence="1 2" key="1">
    <citation type="submission" date="2020-08" db="EMBL/GenBank/DDBJ databases">
        <title>Genomic Encyclopedia of Type Strains, Phase IV (KMG-V): Genome sequencing to study the core and pangenomes of soil and plant-associated prokaryotes.</title>
        <authorList>
            <person name="Whitman W."/>
        </authorList>
    </citation>
    <scope>NUCLEOTIDE SEQUENCE [LARGE SCALE GENOMIC DNA]</scope>
    <source>
        <strain evidence="1 2">M8UP14</strain>
    </source>
</reference>
<proteinExistence type="predicted"/>
<gene>
    <name evidence="1" type="ORF">HDF16_001363</name>
</gene>
<evidence type="ECO:0000313" key="1">
    <source>
        <dbReference type="EMBL" id="MBB5056678.1"/>
    </source>
</evidence>
<organism evidence="1 2">
    <name type="scientific">Granulicella aggregans</name>
    <dbReference type="NCBI Taxonomy" id="474949"/>
    <lineage>
        <taxon>Bacteria</taxon>
        <taxon>Pseudomonadati</taxon>
        <taxon>Acidobacteriota</taxon>
        <taxon>Terriglobia</taxon>
        <taxon>Terriglobales</taxon>
        <taxon>Acidobacteriaceae</taxon>
        <taxon>Granulicella</taxon>
    </lineage>
</organism>
<sequence length="51" mass="5405">MLRTNVPLIAKDKSAMNGAHGFVARPEGNAGVSTTPLAMELREASVETMFS</sequence>
<name>A0A7W7ZB93_9BACT</name>
<dbReference type="EMBL" id="JACHIP010000002">
    <property type="protein sequence ID" value="MBB5056678.1"/>
    <property type="molecule type" value="Genomic_DNA"/>
</dbReference>